<comment type="caution">
    <text evidence="4">The sequence shown here is derived from an EMBL/GenBank/DDBJ whole genome shotgun (WGS) entry which is preliminary data.</text>
</comment>
<evidence type="ECO:0000313" key="4">
    <source>
        <dbReference type="EMBL" id="OCH21782.1"/>
    </source>
</evidence>
<evidence type="ECO:0000313" key="5">
    <source>
        <dbReference type="Proteomes" id="UP000093523"/>
    </source>
</evidence>
<sequence>MFHFKRNGKVTKSTLFTLTLSSTLVLSSLQTEATPQKIDNVSPSSSPPINVIHVPMFVSLGFDDNVEVDGLTWVIKQLESHHNPKGYDQYAGQPLSASFFMHCEPARENEDVKSLWRQLVIAKHDIGNHTDTHPDDKVNYNPLQAWMTVEQWQQEVKLCNTLLTQSSDDGGIGVSNISGFRAPFMTYNDNTLQAIIKNDITYDVSFPAGITSEQNGLNNYWPFTLDNGSPSHNQAVNGWWKPAIANYPGLWEIPLHTLIVPPDNRLEEYGLDYSLRDKIASRISYFDPISGKGDNFDWNLYTTPNWGAAGLNENDVVAIYSYNLDLRLEGNRAPLVLGLHSSFYGYLNGQEHYGMPETTVESRQNVLTRFITYALTKPEVRFVNHKQIIDWMRDPQPLTLCPTAEWKTHEVYQKGDTVNYQGKIWQAQWWTQLEIPGITENSPWEIIDVCTTTQ</sequence>
<feature type="signal peptide" evidence="2">
    <location>
        <begin position="1"/>
        <end position="33"/>
    </location>
</feature>
<evidence type="ECO:0000256" key="2">
    <source>
        <dbReference type="SAM" id="SignalP"/>
    </source>
</evidence>
<keyword evidence="1" id="KW-0378">Hydrolase</keyword>
<evidence type="ECO:0000256" key="1">
    <source>
        <dbReference type="ARBA" id="ARBA00022801"/>
    </source>
</evidence>
<dbReference type="Gene3D" id="2.10.10.20">
    <property type="entry name" value="Carbohydrate-binding module superfamily 5/12"/>
    <property type="match status" value="1"/>
</dbReference>
<evidence type="ECO:0000259" key="3">
    <source>
        <dbReference type="SMART" id="SM00495"/>
    </source>
</evidence>
<organism evidence="4 5">
    <name type="scientific">Aliivibrio logei</name>
    <name type="common">Vibrio logei</name>
    <dbReference type="NCBI Taxonomy" id="688"/>
    <lineage>
        <taxon>Bacteria</taxon>
        <taxon>Pseudomonadati</taxon>
        <taxon>Pseudomonadota</taxon>
        <taxon>Gammaproteobacteria</taxon>
        <taxon>Vibrionales</taxon>
        <taxon>Vibrionaceae</taxon>
        <taxon>Aliivibrio</taxon>
    </lineage>
</organism>
<feature type="chain" id="PRO_5008632384" evidence="2">
    <location>
        <begin position="34"/>
        <end position="454"/>
    </location>
</feature>
<feature type="domain" description="Chitin-binding type-3" evidence="3">
    <location>
        <begin position="403"/>
        <end position="447"/>
    </location>
</feature>
<dbReference type="Pfam" id="PF01522">
    <property type="entry name" value="Polysacc_deac_1"/>
    <property type="match status" value="1"/>
</dbReference>
<dbReference type="InterPro" id="IPR003610">
    <property type="entry name" value="CBM5/12"/>
</dbReference>
<dbReference type="EMBL" id="MAJU01000008">
    <property type="protein sequence ID" value="OCH21782.1"/>
    <property type="molecule type" value="Genomic_DNA"/>
</dbReference>
<dbReference type="Gene3D" id="3.20.20.370">
    <property type="entry name" value="Glycoside hydrolase/deacetylase"/>
    <property type="match status" value="1"/>
</dbReference>
<proteinExistence type="predicted"/>
<dbReference type="GO" id="GO:0005975">
    <property type="term" value="P:carbohydrate metabolic process"/>
    <property type="evidence" value="ECO:0007669"/>
    <property type="project" value="InterPro"/>
</dbReference>
<dbReference type="AlphaFoldDB" id="A0A1B9P091"/>
<dbReference type="InterPro" id="IPR052740">
    <property type="entry name" value="CE4"/>
</dbReference>
<dbReference type="GO" id="GO:0005576">
    <property type="term" value="C:extracellular region"/>
    <property type="evidence" value="ECO:0007669"/>
    <property type="project" value="InterPro"/>
</dbReference>
<dbReference type="Pfam" id="PF02839">
    <property type="entry name" value="CBM_5_12"/>
    <property type="match status" value="1"/>
</dbReference>
<dbReference type="PANTHER" id="PTHR45985:SF3">
    <property type="entry name" value="CHITIN DEACETYLASE-LIKE 4"/>
    <property type="match status" value="1"/>
</dbReference>
<dbReference type="CDD" id="cd12215">
    <property type="entry name" value="ChiC_BD"/>
    <property type="match status" value="1"/>
</dbReference>
<dbReference type="GO" id="GO:0004553">
    <property type="term" value="F:hydrolase activity, hydrolyzing O-glycosyl compounds"/>
    <property type="evidence" value="ECO:0007669"/>
    <property type="project" value="InterPro"/>
</dbReference>
<gene>
    <name evidence="4" type="ORF">A6E04_07935</name>
</gene>
<dbReference type="InterPro" id="IPR036573">
    <property type="entry name" value="CBM_sf_5/12"/>
</dbReference>
<keyword evidence="2" id="KW-0732">Signal</keyword>
<name>A0A1B9P091_ALILO</name>
<reference evidence="4 5" key="1">
    <citation type="submission" date="2016-06" db="EMBL/GenBank/DDBJ databases">
        <authorList>
            <person name="Kjaerup R.B."/>
            <person name="Dalgaard T.S."/>
            <person name="Juul-Madsen H.R."/>
        </authorList>
    </citation>
    <scope>NUCLEOTIDE SEQUENCE [LARGE SCALE GENOMIC DNA]</scope>
    <source>
        <strain evidence="4 5">1S159</strain>
    </source>
</reference>
<dbReference type="GO" id="GO:0030246">
    <property type="term" value="F:carbohydrate binding"/>
    <property type="evidence" value="ECO:0007669"/>
    <property type="project" value="InterPro"/>
</dbReference>
<dbReference type="SMART" id="SM00495">
    <property type="entry name" value="ChtBD3"/>
    <property type="match status" value="1"/>
</dbReference>
<dbReference type="InterPro" id="IPR011330">
    <property type="entry name" value="Glyco_hydro/deAcase_b/a-brl"/>
</dbReference>
<dbReference type="SUPFAM" id="SSF51055">
    <property type="entry name" value="Carbohydrate binding domain"/>
    <property type="match status" value="1"/>
</dbReference>
<dbReference type="Proteomes" id="UP000093523">
    <property type="component" value="Unassembled WGS sequence"/>
</dbReference>
<dbReference type="PANTHER" id="PTHR45985">
    <property type="match status" value="1"/>
</dbReference>
<dbReference type="SUPFAM" id="SSF88713">
    <property type="entry name" value="Glycoside hydrolase/deacetylase"/>
    <property type="match status" value="1"/>
</dbReference>
<protein>
    <submittedName>
        <fullName evidence="4">Carbohydrate-binding protein</fullName>
    </submittedName>
</protein>
<dbReference type="InterPro" id="IPR002509">
    <property type="entry name" value="NODB_dom"/>
</dbReference>
<dbReference type="STRING" id="688.A6E04_07935"/>
<accession>A0A1B9P091</accession>
<dbReference type="CDD" id="cd10919">
    <property type="entry name" value="CE4_CDA_like"/>
    <property type="match status" value="1"/>
</dbReference>
<dbReference type="GO" id="GO:0016810">
    <property type="term" value="F:hydrolase activity, acting on carbon-nitrogen (but not peptide) bonds"/>
    <property type="evidence" value="ECO:0007669"/>
    <property type="project" value="InterPro"/>
</dbReference>